<dbReference type="PANTHER" id="PTHR43792">
    <property type="entry name" value="GNAT FAMILY, PUTATIVE (AFU_ORTHOLOGUE AFUA_3G00765)-RELATED-RELATED"/>
    <property type="match status" value="1"/>
</dbReference>
<dbReference type="SUPFAM" id="SSF55729">
    <property type="entry name" value="Acyl-CoA N-acyltransferases (Nat)"/>
    <property type="match status" value="1"/>
</dbReference>
<evidence type="ECO:0000259" key="1">
    <source>
        <dbReference type="Pfam" id="PF13302"/>
    </source>
</evidence>
<dbReference type="InterPro" id="IPR000182">
    <property type="entry name" value="GNAT_dom"/>
</dbReference>
<comment type="caution">
    <text evidence="2">The sequence shown here is derived from an EMBL/GenBank/DDBJ whole genome shotgun (WGS) entry which is preliminary data.</text>
</comment>
<dbReference type="InterPro" id="IPR051531">
    <property type="entry name" value="N-acetyltransferase"/>
</dbReference>
<organism evidence="2 3">
    <name type="scientific">Terrihalobacillus insolitus</name>
    <dbReference type="NCBI Taxonomy" id="2950438"/>
    <lineage>
        <taxon>Bacteria</taxon>
        <taxon>Bacillati</taxon>
        <taxon>Bacillota</taxon>
        <taxon>Bacilli</taxon>
        <taxon>Bacillales</taxon>
        <taxon>Bacillaceae</taxon>
        <taxon>Terrihalobacillus</taxon>
    </lineage>
</organism>
<dbReference type="AlphaFoldDB" id="A0A9X4AP81"/>
<dbReference type="InterPro" id="IPR016181">
    <property type="entry name" value="Acyl_CoA_acyltransferase"/>
</dbReference>
<dbReference type="RefSeq" id="WP_272437083.1">
    <property type="nucleotide sequence ID" value="NZ_JAMQKB010000012.1"/>
</dbReference>
<dbReference type="PANTHER" id="PTHR43792:SF1">
    <property type="entry name" value="N-ACETYLTRANSFERASE DOMAIN-CONTAINING PROTEIN"/>
    <property type="match status" value="1"/>
</dbReference>
<dbReference type="Proteomes" id="UP001145050">
    <property type="component" value="Unassembled WGS sequence"/>
</dbReference>
<accession>A0A9X4AP81</accession>
<dbReference type="Gene3D" id="3.40.630.30">
    <property type="match status" value="1"/>
</dbReference>
<proteinExistence type="predicted"/>
<dbReference type="EMBL" id="JAMQKB010000012">
    <property type="protein sequence ID" value="MDC3425275.1"/>
    <property type="molecule type" value="Genomic_DNA"/>
</dbReference>
<reference evidence="2" key="1">
    <citation type="submission" date="2022-06" db="EMBL/GenBank/DDBJ databases">
        <title>Aquibacillus sp. a new bacterium isolated from soil saline samples.</title>
        <authorList>
            <person name="Galisteo C."/>
            <person name="De La Haba R."/>
            <person name="Sanchez-Porro C."/>
            <person name="Ventosa A."/>
        </authorList>
    </citation>
    <scope>NUCLEOTIDE SEQUENCE</scope>
    <source>
        <strain evidence="2">3ASR75-11</strain>
    </source>
</reference>
<gene>
    <name evidence="2" type="ORF">NC797_12260</name>
</gene>
<evidence type="ECO:0000313" key="2">
    <source>
        <dbReference type="EMBL" id="MDC3425275.1"/>
    </source>
</evidence>
<name>A0A9X4AP81_9BACI</name>
<evidence type="ECO:0000313" key="3">
    <source>
        <dbReference type="Proteomes" id="UP001145050"/>
    </source>
</evidence>
<sequence length="187" mass="21969">MLKKRDLHEVPALYELLTHPEVFPYVRHKAYSVDEYYFLTKQTMEAEEQGELITRTIVNEFHHPIGTISLFDLHDNKGFLATWIGQPYFGKGYNKLAKEAFFEELFETAGIKAIFIKIRKTNTRSLKAMLKIPFVSLGNILYREIFEKINANEPVYELFVITKEQYFLHRALHHETHTTVNDEETAV</sequence>
<keyword evidence="3" id="KW-1185">Reference proteome</keyword>
<protein>
    <submittedName>
        <fullName evidence="2">GNAT family N-acetyltransferase</fullName>
    </submittedName>
</protein>
<feature type="domain" description="N-acetyltransferase" evidence="1">
    <location>
        <begin position="7"/>
        <end position="134"/>
    </location>
</feature>
<dbReference type="Pfam" id="PF13302">
    <property type="entry name" value="Acetyltransf_3"/>
    <property type="match status" value="1"/>
</dbReference>
<dbReference type="GO" id="GO:0016747">
    <property type="term" value="F:acyltransferase activity, transferring groups other than amino-acyl groups"/>
    <property type="evidence" value="ECO:0007669"/>
    <property type="project" value="InterPro"/>
</dbReference>